<protein>
    <submittedName>
        <fullName evidence="1">Uncharacterized protein</fullName>
    </submittedName>
</protein>
<reference evidence="1 2" key="1">
    <citation type="submission" date="2018-06" db="EMBL/GenBank/DDBJ databases">
        <title>Spirosoma sp. HMF3257 Genome sequencing and assembly.</title>
        <authorList>
            <person name="Kang H."/>
            <person name="Cha I."/>
            <person name="Kim H."/>
            <person name="Kang J."/>
            <person name="Joh K."/>
        </authorList>
    </citation>
    <scope>NUCLEOTIDE SEQUENCE [LARGE SCALE GENOMIC DNA]</scope>
    <source>
        <strain evidence="1 2">HMF3257</strain>
    </source>
</reference>
<comment type="caution">
    <text evidence="1">The sequence shown here is derived from an EMBL/GenBank/DDBJ whole genome shotgun (WGS) entry which is preliminary data.</text>
</comment>
<dbReference type="AlphaFoldDB" id="A0A327NDL0"/>
<dbReference type="Proteomes" id="UP000249016">
    <property type="component" value="Unassembled WGS sequence"/>
</dbReference>
<dbReference type="EMBL" id="QLII01000001">
    <property type="protein sequence ID" value="RAI73257.1"/>
    <property type="molecule type" value="Genomic_DNA"/>
</dbReference>
<evidence type="ECO:0000313" key="2">
    <source>
        <dbReference type="Proteomes" id="UP000249016"/>
    </source>
</evidence>
<keyword evidence="2" id="KW-1185">Reference proteome</keyword>
<proteinExistence type="predicted"/>
<gene>
    <name evidence="1" type="ORF">HMF3257_00355</name>
</gene>
<sequence>MSNPKPRLRLGLFCEPENATSRPKSPILVTDCARAVWGVNGTVWQVLTPEYGFLLRCEIHKKNFRIIIPPIVGKVVEVPEEKGVPTHVVNDLGLLKNWLLTLAPLI</sequence>
<organism evidence="1 2">
    <name type="scientific">Spirosoma telluris</name>
    <dbReference type="NCBI Taxonomy" id="2183553"/>
    <lineage>
        <taxon>Bacteria</taxon>
        <taxon>Pseudomonadati</taxon>
        <taxon>Bacteroidota</taxon>
        <taxon>Cytophagia</taxon>
        <taxon>Cytophagales</taxon>
        <taxon>Cytophagaceae</taxon>
        <taxon>Spirosoma</taxon>
    </lineage>
</organism>
<accession>A0A327NDL0</accession>
<name>A0A327NDL0_9BACT</name>
<evidence type="ECO:0000313" key="1">
    <source>
        <dbReference type="EMBL" id="RAI73257.1"/>
    </source>
</evidence>